<gene>
    <name evidence="1" type="ORF">MNBD_GAMMA09-1706</name>
</gene>
<dbReference type="EMBL" id="UOFI01000185">
    <property type="protein sequence ID" value="VAW69979.1"/>
    <property type="molecule type" value="Genomic_DNA"/>
</dbReference>
<dbReference type="AlphaFoldDB" id="A0A3B0Y736"/>
<evidence type="ECO:0008006" key="2">
    <source>
        <dbReference type="Google" id="ProtNLM"/>
    </source>
</evidence>
<organism evidence="1">
    <name type="scientific">hydrothermal vent metagenome</name>
    <dbReference type="NCBI Taxonomy" id="652676"/>
    <lineage>
        <taxon>unclassified sequences</taxon>
        <taxon>metagenomes</taxon>
        <taxon>ecological metagenomes</taxon>
    </lineage>
</organism>
<reference evidence="1" key="1">
    <citation type="submission" date="2018-06" db="EMBL/GenBank/DDBJ databases">
        <authorList>
            <person name="Zhirakovskaya E."/>
        </authorList>
    </citation>
    <scope>NUCLEOTIDE SEQUENCE</scope>
</reference>
<proteinExistence type="predicted"/>
<name>A0A3B0Y736_9ZZZZ</name>
<sequence length="324" mass="36651">MDNILNITNGDCAVAVMRKANIPGVFLPWRDVLHDGPVPGHVSLEALSRVRAEFISSRGWGELGDIDKEFIERDNSLKSFEKYEKVILWFEHDLYDQLQILQILDWFYKHNNHKNNLSIICADKYLGQLPTDEMRGMLSYEEPVTDRHLSLSHMAWSAYCASSPQQWNELLRTDTCVLPFLKAAVLRQLEEFPSKFNGLSRTAQQLLEIISEGEIGAWKAFALNQGAEDRVFLGDSSFWAILQSMLNSKAVLLDASKGGISQAINAETAKGCILSITPTGEDVLSGKRNWLDITPPDYWLGGVHMQADNIWCWNSELCKIEKCN</sequence>
<protein>
    <recommendedName>
        <fullName evidence="2">DUF1835 domain-containing protein</fullName>
    </recommendedName>
</protein>
<accession>A0A3B0Y736</accession>
<evidence type="ECO:0000313" key="1">
    <source>
        <dbReference type="EMBL" id="VAW69979.1"/>
    </source>
</evidence>